<proteinExistence type="predicted"/>
<feature type="transmembrane region" description="Helical" evidence="1">
    <location>
        <begin position="57"/>
        <end position="77"/>
    </location>
</feature>
<dbReference type="EMBL" id="AOLJ01000007">
    <property type="protein sequence ID" value="ELZ84922.1"/>
    <property type="molecule type" value="Genomic_DNA"/>
</dbReference>
<evidence type="ECO:0000256" key="1">
    <source>
        <dbReference type="SAM" id="Phobius"/>
    </source>
</evidence>
<dbReference type="Proteomes" id="UP000011571">
    <property type="component" value="Unassembled WGS sequence"/>
</dbReference>
<keyword evidence="1" id="KW-0812">Transmembrane</keyword>
<sequence length="104" mass="10582">MIDPIRATLETAFAAFGIEGVSVMGLLALLVAVSYVHKASKAGSLVAGVASTAAHDAKVVALTLAGLLVVGVVSLNVGRGRELVSMVFERALSFDWTSLLGVVG</sequence>
<accession>M0HMK2</accession>
<name>M0HMK2_HALGM</name>
<evidence type="ECO:0000313" key="2">
    <source>
        <dbReference type="EMBL" id="ELZ84922.1"/>
    </source>
</evidence>
<organism evidence="2 3">
    <name type="scientific">Haloferax gibbonsii (strain ATCC 33959 / DSM 4427 / JCM 8863 / NBRC 102184 / NCIMB 2188 / Ma 2.38)</name>
    <dbReference type="NCBI Taxonomy" id="1227459"/>
    <lineage>
        <taxon>Archaea</taxon>
        <taxon>Methanobacteriati</taxon>
        <taxon>Methanobacteriota</taxon>
        <taxon>Stenosarchaea group</taxon>
        <taxon>Halobacteria</taxon>
        <taxon>Halobacteriales</taxon>
        <taxon>Haloferacaceae</taxon>
        <taxon>Haloferax</taxon>
    </lineage>
</organism>
<keyword evidence="1" id="KW-0472">Membrane</keyword>
<comment type="caution">
    <text evidence="2">The sequence shown here is derived from an EMBL/GenBank/DDBJ whole genome shotgun (WGS) entry which is preliminary data.</text>
</comment>
<keyword evidence="1" id="KW-1133">Transmembrane helix</keyword>
<keyword evidence="3" id="KW-1185">Reference proteome</keyword>
<gene>
    <name evidence="2" type="ORF">C454_02800</name>
</gene>
<feature type="transmembrane region" description="Helical" evidence="1">
    <location>
        <begin position="12"/>
        <end position="37"/>
    </location>
</feature>
<evidence type="ECO:0000313" key="3">
    <source>
        <dbReference type="Proteomes" id="UP000011571"/>
    </source>
</evidence>
<reference evidence="2 3" key="1">
    <citation type="journal article" date="2014" name="PLoS Genet.">
        <title>Phylogenetically driven sequencing of extremely halophilic archaea reveals strategies for static and dynamic osmo-response.</title>
        <authorList>
            <person name="Becker E.A."/>
            <person name="Seitzer P.M."/>
            <person name="Tritt A."/>
            <person name="Larsen D."/>
            <person name="Krusor M."/>
            <person name="Yao A.I."/>
            <person name="Wu D."/>
            <person name="Madern D."/>
            <person name="Eisen J.A."/>
            <person name="Darling A.E."/>
            <person name="Facciotti M.T."/>
        </authorList>
    </citation>
    <scope>NUCLEOTIDE SEQUENCE [LARGE SCALE GENOMIC DNA]</scope>
    <source>
        <strain evidence="3">ATCC 33959 / DSM 4427 / JCM 8863 / NBRC 102184 / NCIMB 2188 / Ma 2.38</strain>
    </source>
</reference>
<dbReference type="AlphaFoldDB" id="M0HMK2"/>
<dbReference type="RefSeq" id="WP_004972425.1">
    <property type="nucleotide sequence ID" value="NZ_AOLJ01000007.1"/>
</dbReference>
<dbReference type="PATRIC" id="fig|1227459.3.peg.515"/>
<protein>
    <submittedName>
        <fullName evidence="2">Uncharacterized protein</fullName>
    </submittedName>
</protein>